<accession>A0A167HHX6</accession>
<keyword evidence="3" id="KW-1185">Reference proteome</keyword>
<dbReference type="RefSeq" id="WP_068591796.1">
    <property type="nucleotide sequence ID" value="NZ_LRXL01000037.1"/>
</dbReference>
<dbReference type="Pfam" id="PF12680">
    <property type="entry name" value="SnoaL_2"/>
    <property type="match status" value="1"/>
</dbReference>
<dbReference type="Proteomes" id="UP000077013">
    <property type="component" value="Unassembled WGS sequence"/>
</dbReference>
<comment type="caution">
    <text evidence="2">The sequence shown here is derived from an EMBL/GenBank/DDBJ whole genome shotgun (WGS) entry which is preliminary data.</text>
</comment>
<evidence type="ECO:0000259" key="1">
    <source>
        <dbReference type="Pfam" id="PF12680"/>
    </source>
</evidence>
<evidence type="ECO:0000313" key="2">
    <source>
        <dbReference type="EMBL" id="OAB78622.1"/>
    </source>
</evidence>
<proteinExistence type="predicted"/>
<dbReference type="SUPFAM" id="SSF54427">
    <property type="entry name" value="NTF2-like"/>
    <property type="match status" value="1"/>
</dbReference>
<keyword evidence="2" id="KW-0378">Hydrolase</keyword>
<gene>
    <name evidence="2" type="ORF">ULVI_08525</name>
</gene>
<feature type="domain" description="SnoaL-like" evidence="1">
    <location>
        <begin position="5"/>
        <end position="107"/>
    </location>
</feature>
<dbReference type="OrthoDB" id="391735at2"/>
<sequence>MNHVIETFYEAFKHCDGETMAAQYHPEVTFHDPAFGTLQGEHAGNMWRMLTEKLKGADFTLAVSGIESDQETGKAHWDIVYPFSATGRKVHNKIDASFTFKDGKIFTHTDNFNLHTWARQALGIKGLILGGTGFFRRKLQHQTNSTLVQWELKQNEA</sequence>
<dbReference type="GO" id="GO:0016787">
    <property type="term" value="F:hydrolase activity"/>
    <property type="evidence" value="ECO:0007669"/>
    <property type="project" value="UniProtKB-KW"/>
</dbReference>
<dbReference type="InterPro" id="IPR037401">
    <property type="entry name" value="SnoaL-like"/>
</dbReference>
<dbReference type="InterPro" id="IPR032710">
    <property type="entry name" value="NTF2-like_dom_sf"/>
</dbReference>
<dbReference type="EMBL" id="LRXL01000037">
    <property type="protein sequence ID" value="OAB78622.1"/>
    <property type="molecule type" value="Genomic_DNA"/>
</dbReference>
<evidence type="ECO:0000313" key="3">
    <source>
        <dbReference type="Proteomes" id="UP000077013"/>
    </source>
</evidence>
<reference evidence="2 3" key="1">
    <citation type="submission" date="2016-02" db="EMBL/GenBank/DDBJ databases">
        <title>Ulvibacter sp. LPB0005, isolated from Thais luteostoma.</title>
        <authorList>
            <person name="Shin S.-K."/>
            <person name="Yi H."/>
        </authorList>
    </citation>
    <scope>NUCLEOTIDE SEQUENCE [LARGE SCALE GENOMIC DNA]</scope>
    <source>
        <strain evidence="2 3">LPB0005</strain>
    </source>
</reference>
<name>A0A167HHX6_9FLAO</name>
<protein>
    <submittedName>
        <fullName evidence="2">Limonene-1,2-epoxide hydrolase</fullName>
    </submittedName>
</protein>
<dbReference type="AlphaFoldDB" id="A0A167HHX6"/>
<dbReference type="STRING" id="1763537.ULVI_08525"/>
<dbReference type="Gene3D" id="3.10.450.50">
    <property type="match status" value="1"/>
</dbReference>
<organism evidence="2 3">
    <name type="scientific">Cochleicola gelatinilyticus</name>
    <dbReference type="NCBI Taxonomy" id="1763537"/>
    <lineage>
        <taxon>Bacteria</taxon>
        <taxon>Pseudomonadati</taxon>
        <taxon>Bacteroidota</taxon>
        <taxon>Flavobacteriia</taxon>
        <taxon>Flavobacteriales</taxon>
        <taxon>Flavobacteriaceae</taxon>
        <taxon>Cochleicola</taxon>
    </lineage>
</organism>